<evidence type="ECO:0000259" key="4">
    <source>
        <dbReference type="SMART" id="SM00470"/>
    </source>
</evidence>
<dbReference type="InterPro" id="IPR003115">
    <property type="entry name" value="ParB_N"/>
</dbReference>
<organism evidence="5 6">
    <name type="scientific">Streptomyces lutosisoli</name>
    <dbReference type="NCBI Taxonomy" id="2665721"/>
    <lineage>
        <taxon>Bacteria</taxon>
        <taxon>Bacillati</taxon>
        <taxon>Actinomycetota</taxon>
        <taxon>Actinomycetes</taxon>
        <taxon>Kitasatosporales</taxon>
        <taxon>Streptomycetaceae</taxon>
        <taxon>Streptomyces</taxon>
    </lineage>
</organism>
<dbReference type="SUPFAM" id="SSF110849">
    <property type="entry name" value="ParB/Sulfiredoxin"/>
    <property type="match status" value="1"/>
</dbReference>
<dbReference type="EMBL" id="JBHTEC010000004">
    <property type="protein sequence ID" value="MFD0287696.1"/>
    <property type="molecule type" value="Genomic_DNA"/>
</dbReference>
<protein>
    <submittedName>
        <fullName evidence="5">ParB/RepB/Spo0J family partition protein</fullName>
    </submittedName>
</protein>
<gene>
    <name evidence="5" type="ORF">ACFQZP_39945</name>
</gene>
<dbReference type="InterPro" id="IPR004437">
    <property type="entry name" value="ParB/RepB/Spo0J"/>
</dbReference>
<dbReference type="PANTHER" id="PTHR33375:SF1">
    <property type="entry name" value="CHROMOSOME-PARTITIONING PROTEIN PARB-RELATED"/>
    <property type="match status" value="1"/>
</dbReference>
<feature type="compositionally biased region" description="Basic and acidic residues" evidence="3">
    <location>
        <begin position="193"/>
        <end position="210"/>
    </location>
</feature>
<dbReference type="Pfam" id="PF02195">
    <property type="entry name" value="ParB_N"/>
    <property type="match status" value="1"/>
</dbReference>
<feature type="compositionally biased region" description="Low complexity" evidence="3">
    <location>
        <begin position="283"/>
        <end position="302"/>
    </location>
</feature>
<dbReference type="SUPFAM" id="SSF109709">
    <property type="entry name" value="KorB DNA-binding domain-like"/>
    <property type="match status" value="1"/>
</dbReference>
<sequence length="333" mass="35416">MIANVTGDPAPAVAASVPTAEICFNPDNPRDEIGDVSDLVASIAEVGQIVAITIATVEAYLSNRPERQSDLDDGAKYVVIDGNRRLEAARQAGLPSIKVMLGDEFATTDESLLEAAFIANANRKGLSELEEAHALKRLVDFYGSQHKAAKRLSLSQPLISQKLSLLALTPALQADLEAGRRQVSHVRGMTKIAPEKQREEADRRAQADAAKRRHAAVQKQEAPRTPLSDNSVITRPTDPSPAVPVRGTDNSVITEPASDPHTDPPEGDNSVITPRASTEDDAASTAGESAAAQSASASVTSTLPWGNPQALNRILRDHLAAEDRLTLAKLLAE</sequence>
<dbReference type="Gene3D" id="1.10.10.2830">
    <property type="match status" value="1"/>
</dbReference>
<feature type="domain" description="ParB-like N-terminal" evidence="4">
    <location>
        <begin position="15"/>
        <end position="121"/>
    </location>
</feature>
<dbReference type="InterPro" id="IPR036086">
    <property type="entry name" value="ParB/Sulfiredoxin_sf"/>
</dbReference>
<evidence type="ECO:0000313" key="5">
    <source>
        <dbReference type="EMBL" id="MFD0287696.1"/>
    </source>
</evidence>
<dbReference type="PANTHER" id="PTHR33375">
    <property type="entry name" value="CHROMOSOME-PARTITIONING PROTEIN PARB-RELATED"/>
    <property type="match status" value="1"/>
</dbReference>
<comment type="similarity">
    <text evidence="1">Belongs to the ParB family.</text>
</comment>
<proteinExistence type="inferred from homology"/>
<comment type="caution">
    <text evidence="5">The sequence shown here is derived from an EMBL/GenBank/DDBJ whole genome shotgun (WGS) entry which is preliminary data.</text>
</comment>
<dbReference type="SMART" id="SM00470">
    <property type="entry name" value="ParB"/>
    <property type="match status" value="1"/>
</dbReference>
<dbReference type="Proteomes" id="UP001596957">
    <property type="component" value="Unassembled WGS sequence"/>
</dbReference>
<evidence type="ECO:0000313" key="6">
    <source>
        <dbReference type="Proteomes" id="UP001596957"/>
    </source>
</evidence>
<dbReference type="InterPro" id="IPR050336">
    <property type="entry name" value="Chromosome_partition/occlusion"/>
</dbReference>
<evidence type="ECO:0000256" key="3">
    <source>
        <dbReference type="SAM" id="MobiDB-lite"/>
    </source>
</evidence>
<dbReference type="InterPro" id="IPR041468">
    <property type="entry name" value="HTH_ParB/Spo0J"/>
</dbReference>
<evidence type="ECO:0000256" key="1">
    <source>
        <dbReference type="ARBA" id="ARBA00006295"/>
    </source>
</evidence>
<evidence type="ECO:0000256" key="2">
    <source>
        <dbReference type="ARBA" id="ARBA00022829"/>
    </source>
</evidence>
<keyword evidence="2" id="KW-0159">Chromosome partition</keyword>
<feature type="region of interest" description="Disordered" evidence="3">
    <location>
        <begin position="180"/>
        <end position="305"/>
    </location>
</feature>
<keyword evidence="6" id="KW-1185">Reference proteome</keyword>
<name>A0ABW2VX16_9ACTN</name>
<dbReference type="RefSeq" id="WP_381301684.1">
    <property type="nucleotide sequence ID" value="NZ_JBHTEC010000004.1"/>
</dbReference>
<dbReference type="Pfam" id="PF17762">
    <property type="entry name" value="HTH_ParB"/>
    <property type="match status" value="1"/>
</dbReference>
<dbReference type="Gene3D" id="3.90.1530.30">
    <property type="match status" value="1"/>
</dbReference>
<accession>A0ABW2VX16</accession>
<reference evidence="6" key="1">
    <citation type="journal article" date="2019" name="Int. J. Syst. Evol. Microbiol.">
        <title>The Global Catalogue of Microorganisms (GCM) 10K type strain sequencing project: providing services to taxonomists for standard genome sequencing and annotation.</title>
        <authorList>
            <consortium name="The Broad Institute Genomics Platform"/>
            <consortium name="The Broad Institute Genome Sequencing Center for Infectious Disease"/>
            <person name="Wu L."/>
            <person name="Ma J."/>
        </authorList>
    </citation>
    <scope>NUCLEOTIDE SEQUENCE [LARGE SCALE GENOMIC DNA]</scope>
    <source>
        <strain evidence="6">CGMCC 4.7198</strain>
    </source>
</reference>
<dbReference type="NCBIfam" id="TIGR00180">
    <property type="entry name" value="parB_part"/>
    <property type="match status" value="1"/>
</dbReference>